<name>A0A1X6PF06_PORUM</name>
<protein>
    <submittedName>
        <fullName evidence="1">Uncharacterized protein</fullName>
    </submittedName>
</protein>
<organism evidence="1 2">
    <name type="scientific">Porphyra umbilicalis</name>
    <name type="common">Purple laver</name>
    <name type="synonym">Red alga</name>
    <dbReference type="NCBI Taxonomy" id="2786"/>
    <lineage>
        <taxon>Eukaryota</taxon>
        <taxon>Rhodophyta</taxon>
        <taxon>Bangiophyceae</taxon>
        <taxon>Bangiales</taxon>
        <taxon>Bangiaceae</taxon>
        <taxon>Porphyra</taxon>
    </lineage>
</organism>
<keyword evidence="2" id="KW-1185">Reference proteome</keyword>
<dbReference type="Proteomes" id="UP000218209">
    <property type="component" value="Unassembled WGS sequence"/>
</dbReference>
<sequence length="294" mass="32294">MEAAVSTMKVKLVGMNTKLDSDIQLSQQTLMWLVAVEETVLDDIKSAFSLGKLSNAGAEDDNMEEKENIVNLVTKTYRDVLIDDFATAMKTVPVFSSLDDNWDPLVASVESVQKGSMDKAEEWRKSFIRRLSRRSPMTFSSIHVSLLALRVKPHLHRMWTDTIVAAYSESLGIEFNNLVMNLAIKLLTDDSLFLPVNGRRACLDALSQHFVSVGASNRVKQPDGPMGDRVVFATLGHVAFVGNKVRNVLETAAGIRSSTAAVRRLLPIHASDAEPHTGLVLVDGADSSLVLPQF</sequence>
<reference evidence="1 2" key="1">
    <citation type="submission" date="2017-03" db="EMBL/GenBank/DDBJ databases">
        <title>WGS assembly of Porphyra umbilicalis.</title>
        <authorList>
            <person name="Brawley S.H."/>
            <person name="Blouin N.A."/>
            <person name="Ficko-Blean E."/>
            <person name="Wheeler G.L."/>
            <person name="Lohr M."/>
            <person name="Goodson H.V."/>
            <person name="Jenkins J.W."/>
            <person name="Blaby-Haas C.E."/>
            <person name="Helliwell K.E."/>
            <person name="Chan C."/>
            <person name="Marriage T."/>
            <person name="Bhattacharya D."/>
            <person name="Klein A.S."/>
            <person name="Badis Y."/>
            <person name="Brodie J."/>
            <person name="Cao Y."/>
            <person name="Collen J."/>
            <person name="Dittami S.M."/>
            <person name="Gachon C.M."/>
            <person name="Green B.R."/>
            <person name="Karpowicz S."/>
            <person name="Kim J.W."/>
            <person name="Kudahl U."/>
            <person name="Lin S."/>
            <person name="Michel G."/>
            <person name="Mittag M."/>
            <person name="Olson B.J."/>
            <person name="Pangilinan J."/>
            <person name="Peng Y."/>
            <person name="Qiu H."/>
            <person name="Shu S."/>
            <person name="Singer J.T."/>
            <person name="Smith A.G."/>
            <person name="Sprecher B.N."/>
            <person name="Wagner V."/>
            <person name="Wang W."/>
            <person name="Wang Z.-Y."/>
            <person name="Yan J."/>
            <person name="Yarish C."/>
            <person name="Zoeuner-Riek S."/>
            <person name="Zhuang Y."/>
            <person name="Zou Y."/>
            <person name="Lindquist E.A."/>
            <person name="Grimwood J."/>
            <person name="Barry K."/>
            <person name="Rokhsar D.S."/>
            <person name="Schmutz J."/>
            <person name="Stiller J.W."/>
            <person name="Grossman A.R."/>
            <person name="Prochnik S.E."/>
        </authorList>
    </citation>
    <scope>NUCLEOTIDE SEQUENCE [LARGE SCALE GENOMIC DNA]</scope>
    <source>
        <strain evidence="1">4086291</strain>
    </source>
</reference>
<gene>
    <name evidence="1" type="ORF">BU14_0076s0001</name>
</gene>
<dbReference type="EMBL" id="KV918790">
    <property type="protein sequence ID" value="OSX79444.1"/>
    <property type="molecule type" value="Genomic_DNA"/>
</dbReference>
<accession>A0A1X6PF06</accession>
<evidence type="ECO:0000313" key="1">
    <source>
        <dbReference type="EMBL" id="OSX79444.1"/>
    </source>
</evidence>
<evidence type="ECO:0000313" key="2">
    <source>
        <dbReference type="Proteomes" id="UP000218209"/>
    </source>
</evidence>
<dbReference type="AlphaFoldDB" id="A0A1X6PF06"/>
<proteinExistence type="predicted"/>